<name>A0A9P6HN74_9AGAM</name>
<reference evidence="1" key="2">
    <citation type="submission" date="2020-11" db="EMBL/GenBank/DDBJ databases">
        <authorList>
            <consortium name="DOE Joint Genome Institute"/>
            <person name="Kuo A."/>
            <person name="Miyauchi S."/>
            <person name="Kiss E."/>
            <person name="Drula E."/>
            <person name="Kohler A."/>
            <person name="Sanchez-Garcia M."/>
            <person name="Andreopoulos B."/>
            <person name="Barry K.W."/>
            <person name="Bonito G."/>
            <person name="Buee M."/>
            <person name="Carver A."/>
            <person name="Chen C."/>
            <person name="Cichocki N."/>
            <person name="Clum A."/>
            <person name="Culley D."/>
            <person name="Crous P.W."/>
            <person name="Fauchery L."/>
            <person name="Girlanda M."/>
            <person name="Hayes R."/>
            <person name="Keri Z."/>
            <person name="Labutti K."/>
            <person name="Lipzen A."/>
            <person name="Lombard V."/>
            <person name="Magnuson J."/>
            <person name="Maillard F."/>
            <person name="Morin E."/>
            <person name="Murat C."/>
            <person name="Nolan M."/>
            <person name="Ohm R."/>
            <person name="Pangilinan J."/>
            <person name="Pereira M."/>
            <person name="Perotto S."/>
            <person name="Peter M."/>
            <person name="Riley R."/>
            <person name="Sitrit Y."/>
            <person name="Stielow B."/>
            <person name="Szollosi G."/>
            <person name="Zifcakova L."/>
            <person name="Stursova M."/>
            <person name="Spatafora J.W."/>
            <person name="Tedersoo L."/>
            <person name="Vaario L.-M."/>
            <person name="Yamada A."/>
            <person name="Yan M."/>
            <person name="Wang P."/>
            <person name="Xu J."/>
            <person name="Bruns T."/>
            <person name="Baldrian P."/>
            <person name="Vilgalys R."/>
            <person name="Henrissat B."/>
            <person name="Grigoriev I.V."/>
            <person name="Hibbett D."/>
            <person name="Nagy L.G."/>
            <person name="Martin F.M."/>
        </authorList>
    </citation>
    <scope>NUCLEOTIDE SEQUENCE</scope>
    <source>
        <strain evidence="1">UH-Tt-Lm1</strain>
    </source>
</reference>
<accession>A0A9P6HN74</accession>
<sequence length="240" mass="26742">MANSLSVYAPSKLPASVCNYQGKEIIGFDLSTGTEVFRTHGRPIPTSHMAVRQPNTDTRSPHLRSTIKLEAADLHLTEKAPILVTLSSSSFLTPCMPTMVINLYQTGSKRVMSDFPGVLVMWGRYCVLCVSPGEFWLMKEHTHRVAHTSLRTTGRPEIEVGLERRYQRVWPCDFYAVPVTWEMVLMILGINDEIKNCWQWTEAQNPSAAAAGSRIVKNRVPTELVATPVGNCPTRSGDLP</sequence>
<dbReference type="Proteomes" id="UP000736335">
    <property type="component" value="Unassembled WGS sequence"/>
</dbReference>
<organism evidence="1 2">
    <name type="scientific">Thelephora terrestris</name>
    <dbReference type="NCBI Taxonomy" id="56493"/>
    <lineage>
        <taxon>Eukaryota</taxon>
        <taxon>Fungi</taxon>
        <taxon>Dikarya</taxon>
        <taxon>Basidiomycota</taxon>
        <taxon>Agaricomycotina</taxon>
        <taxon>Agaricomycetes</taxon>
        <taxon>Thelephorales</taxon>
        <taxon>Thelephoraceae</taxon>
        <taxon>Thelephora</taxon>
    </lineage>
</organism>
<protein>
    <submittedName>
        <fullName evidence="1">Uncharacterized protein</fullName>
    </submittedName>
</protein>
<dbReference type="EMBL" id="WIUZ02000003">
    <property type="protein sequence ID" value="KAF9789159.1"/>
    <property type="molecule type" value="Genomic_DNA"/>
</dbReference>
<reference evidence="1" key="1">
    <citation type="journal article" date="2020" name="Nat. Commun.">
        <title>Large-scale genome sequencing of mycorrhizal fungi provides insights into the early evolution of symbiotic traits.</title>
        <authorList>
            <person name="Miyauchi S."/>
            <person name="Kiss E."/>
            <person name="Kuo A."/>
            <person name="Drula E."/>
            <person name="Kohler A."/>
            <person name="Sanchez-Garcia M."/>
            <person name="Morin E."/>
            <person name="Andreopoulos B."/>
            <person name="Barry K.W."/>
            <person name="Bonito G."/>
            <person name="Buee M."/>
            <person name="Carver A."/>
            <person name="Chen C."/>
            <person name="Cichocki N."/>
            <person name="Clum A."/>
            <person name="Culley D."/>
            <person name="Crous P.W."/>
            <person name="Fauchery L."/>
            <person name="Girlanda M."/>
            <person name="Hayes R.D."/>
            <person name="Keri Z."/>
            <person name="LaButti K."/>
            <person name="Lipzen A."/>
            <person name="Lombard V."/>
            <person name="Magnuson J."/>
            <person name="Maillard F."/>
            <person name="Murat C."/>
            <person name="Nolan M."/>
            <person name="Ohm R.A."/>
            <person name="Pangilinan J."/>
            <person name="Pereira M.F."/>
            <person name="Perotto S."/>
            <person name="Peter M."/>
            <person name="Pfister S."/>
            <person name="Riley R."/>
            <person name="Sitrit Y."/>
            <person name="Stielow J.B."/>
            <person name="Szollosi G."/>
            <person name="Zifcakova L."/>
            <person name="Stursova M."/>
            <person name="Spatafora J.W."/>
            <person name="Tedersoo L."/>
            <person name="Vaario L.M."/>
            <person name="Yamada A."/>
            <person name="Yan M."/>
            <person name="Wang P."/>
            <person name="Xu J."/>
            <person name="Bruns T."/>
            <person name="Baldrian P."/>
            <person name="Vilgalys R."/>
            <person name="Dunand C."/>
            <person name="Henrissat B."/>
            <person name="Grigoriev I.V."/>
            <person name="Hibbett D."/>
            <person name="Nagy L.G."/>
            <person name="Martin F.M."/>
        </authorList>
    </citation>
    <scope>NUCLEOTIDE SEQUENCE</scope>
    <source>
        <strain evidence="1">UH-Tt-Lm1</strain>
    </source>
</reference>
<evidence type="ECO:0000313" key="1">
    <source>
        <dbReference type="EMBL" id="KAF9789159.1"/>
    </source>
</evidence>
<gene>
    <name evidence="1" type="ORF">BJ322DRAFT_1017882</name>
</gene>
<dbReference type="AlphaFoldDB" id="A0A9P6HN74"/>
<evidence type="ECO:0000313" key="2">
    <source>
        <dbReference type="Proteomes" id="UP000736335"/>
    </source>
</evidence>
<keyword evidence="2" id="KW-1185">Reference proteome</keyword>
<comment type="caution">
    <text evidence="1">The sequence shown here is derived from an EMBL/GenBank/DDBJ whole genome shotgun (WGS) entry which is preliminary data.</text>
</comment>
<proteinExistence type="predicted"/>